<reference evidence="2 3" key="1">
    <citation type="submission" date="2024-01" db="EMBL/GenBank/DDBJ databases">
        <title>The genomes of 5 underutilized Papilionoideae crops provide insights into root nodulation and disease resistanc.</title>
        <authorList>
            <person name="Jiang F."/>
        </authorList>
    </citation>
    <scope>NUCLEOTIDE SEQUENCE [LARGE SCALE GENOMIC DNA]</scope>
    <source>
        <strain evidence="2">DUOXIRENSHENG_FW03</strain>
        <tissue evidence="2">Leaves</tissue>
    </source>
</reference>
<dbReference type="Proteomes" id="UP001386955">
    <property type="component" value="Unassembled WGS sequence"/>
</dbReference>
<proteinExistence type="predicted"/>
<keyword evidence="1" id="KW-1133">Transmembrane helix</keyword>
<name>A0AAN9SI89_PSOTE</name>
<dbReference type="EMBL" id="JAYMYS010000004">
    <property type="protein sequence ID" value="KAK7395815.1"/>
    <property type="molecule type" value="Genomic_DNA"/>
</dbReference>
<comment type="caution">
    <text evidence="2">The sequence shown here is derived from an EMBL/GenBank/DDBJ whole genome shotgun (WGS) entry which is preliminary data.</text>
</comment>
<accession>A0AAN9SI89</accession>
<evidence type="ECO:0000256" key="1">
    <source>
        <dbReference type="SAM" id="Phobius"/>
    </source>
</evidence>
<evidence type="ECO:0000313" key="2">
    <source>
        <dbReference type="EMBL" id="KAK7395815.1"/>
    </source>
</evidence>
<feature type="transmembrane region" description="Helical" evidence="1">
    <location>
        <begin position="35"/>
        <end position="53"/>
    </location>
</feature>
<keyword evidence="1" id="KW-0812">Transmembrane</keyword>
<organism evidence="2 3">
    <name type="scientific">Psophocarpus tetragonolobus</name>
    <name type="common">Winged bean</name>
    <name type="synonym">Dolichos tetragonolobus</name>
    <dbReference type="NCBI Taxonomy" id="3891"/>
    <lineage>
        <taxon>Eukaryota</taxon>
        <taxon>Viridiplantae</taxon>
        <taxon>Streptophyta</taxon>
        <taxon>Embryophyta</taxon>
        <taxon>Tracheophyta</taxon>
        <taxon>Spermatophyta</taxon>
        <taxon>Magnoliopsida</taxon>
        <taxon>eudicotyledons</taxon>
        <taxon>Gunneridae</taxon>
        <taxon>Pentapetalae</taxon>
        <taxon>rosids</taxon>
        <taxon>fabids</taxon>
        <taxon>Fabales</taxon>
        <taxon>Fabaceae</taxon>
        <taxon>Papilionoideae</taxon>
        <taxon>50 kb inversion clade</taxon>
        <taxon>NPAAA clade</taxon>
        <taxon>indigoferoid/millettioid clade</taxon>
        <taxon>Phaseoleae</taxon>
        <taxon>Psophocarpus</taxon>
    </lineage>
</organism>
<gene>
    <name evidence="2" type="ORF">VNO78_16386</name>
</gene>
<dbReference type="AlphaFoldDB" id="A0AAN9SI89"/>
<sequence length="146" mass="16820">MTVLHNKILALVLFILHFLLAVLIFPLYMQPEPPEVTLCLGVIPCFVLVYVTITLHNGKYMQNGYLIPFESELMKKNYVDKHFIHQFIEKIRYRMESFVVSVIVSGRVDLLVLILLEFESEVVRDGTTKGYLVTAPFESSFCFSPT</sequence>
<evidence type="ECO:0000313" key="3">
    <source>
        <dbReference type="Proteomes" id="UP001386955"/>
    </source>
</evidence>
<keyword evidence="3" id="KW-1185">Reference proteome</keyword>
<protein>
    <submittedName>
        <fullName evidence="2">Uncharacterized protein</fullName>
    </submittedName>
</protein>
<feature type="transmembrane region" description="Helical" evidence="1">
    <location>
        <begin position="9"/>
        <end position="29"/>
    </location>
</feature>
<keyword evidence="1" id="KW-0472">Membrane</keyword>